<keyword evidence="1" id="KW-0472">Membrane</keyword>
<evidence type="ECO:0000256" key="1">
    <source>
        <dbReference type="SAM" id="Phobius"/>
    </source>
</evidence>
<dbReference type="OrthoDB" id="5814759at2759"/>
<protein>
    <submittedName>
        <fullName evidence="2">Uncharacterized protein</fullName>
    </submittedName>
</protein>
<evidence type="ECO:0000313" key="3">
    <source>
        <dbReference type="Proteomes" id="UP000054047"/>
    </source>
</evidence>
<keyword evidence="3" id="KW-1185">Reference proteome</keyword>
<name>A0A0C2GTH0_9BILA</name>
<accession>A0A0C2GTH0</accession>
<keyword evidence="1" id="KW-0812">Transmembrane</keyword>
<dbReference type="AlphaFoldDB" id="A0A0C2GTH0"/>
<organism evidence="2 3">
    <name type="scientific">Ancylostoma duodenale</name>
    <dbReference type="NCBI Taxonomy" id="51022"/>
    <lineage>
        <taxon>Eukaryota</taxon>
        <taxon>Metazoa</taxon>
        <taxon>Ecdysozoa</taxon>
        <taxon>Nematoda</taxon>
        <taxon>Chromadorea</taxon>
        <taxon>Rhabditida</taxon>
        <taxon>Rhabditina</taxon>
        <taxon>Rhabditomorpha</taxon>
        <taxon>Strongyloidea</taxon>
        <taxon>Ancylostomatidae</taxon>
        <taxon>Ancylostomatinae</taxon>
        <taxon>Ancylostoma</taxon>
    </lineage>
</organism>
<evidence type="ECO:0000313" key="2">
    <source>
        <dbReference type="EMBL" id="KIH64580.1"/>
    </source>
</evidence>
<gene>
    <name evidence="2" type="ORF">ANCDUO_05107</name>
</gene>
<sequence length="94" mass="10823">MFFPYIVCASIYTVISGGDEIEPRFSTCGVGFFLGSTIYSLATRTRARDHAYATGIFLLLLVFWYWSLRTVKTYRNYISKISGEHVIFNNPEYV</sequence>
<reference evidence="2 3" key="1">
    <citation type="submission" date="2013-12" db="EMBL/GenBank/DDBJ databases">
        <title>Draft genome of the parsitic nematode Ancylostoma duodenale.</title>
        <authorList>
            <person name="Mitreva M."/>
        </authorList>
    </citation>
    <scope>NUCLEOTIDE SEQUENCE [LARGE SCALE GENOMIC DNA]</scope>
    <source>
        <strain evidence="2 3">Zhejiang</strain>
    </source>
</reference>
<proteinExistence type="predicted"/>
<dbReference type="EMBL" id="KN727984">
    <property type="protein sequence ID" value="KIH64580.1"/>
    <property type="molecule type" value="Genomic_DNA"/>
</dbReference>
<keyword evidence="1" id="KW-1133">Transmembrane helix</keyword>
<feature type="transmembrane region" description="Helical" evidence="1">
    <location>
        <begin position="50"/>
        <end position="68"/>
    </location>
</feature>
<dbReference type="Proteomes" id="UP000054047">
    <property type="component" value="Unassembled WGS sequence"/>
</dbReference>